<dbReference type="AlphaFoldDB" id="M2MZB6"/>
<reference evidence="5 6" key="1">
    <citation type="journal article" date="2012" name="PLoS Pathog.">
        <title>Diverse lifestyles and strategies of plant pathogenesis encoded in the genomes of eighteen Dothideomycetes fungi.</title>
        <authorList>
            <person name="Ohm R.A."/>
            <person name="Feau N."/>
            <person name="Henrissat B."/>
            <person name="Schoch C.L."/>
            <person name="Horwitz B.A."/>
            <person name="Barry K.W."/>
            <person name="Condon B.J."/>
            <person name="Copeland A.C."/>
            <person name="Dhillon B."/>
            <person name="Glaser F."/>
            <person name="Hesse C.N."/>
            <person name="Kosti I."/>
            <person name="LaButti K."/>
            <person name="Lindquist E.A."/>
            <person name="Lucas S."/>
            <person name="Salamov A.A."/>
            <person name="Bradshaw R.E."/>
            <person name="Ciuffetti L."/>
            <person name="Hamelin R.C."/>
            <person name="Kema G.H.J."/>
            <person name="Lawrence C."/>
            <person name="Scott J.A."/>
            <person name="Spatafora J.W."/>
            <person name="Turgeon B.G."/>
            <person name="de Wit P.J.G.M."/>
            <person name="Zhong S."/>
            <person name="Goodwin S.B."/>
            <person name="Grigoriev I.V."/>
        </authorList>
    </citation>
    <scope>NUCLEOTIDE SEQUENCE [LARGE SCALE GENOMIC DNA]</scope>
    <source>
        <strain evidence="5 6">UAMH 10762</strain>
    </source>
</reference>
<dbReference type="EMBL" id="KB445563">
    <property type="protein sequence ID" value="EMC91675.1"/>
    <property type="molecule type" value="Genomic_DNA"/>
</dbReference>
<evidence type="ECO:0000256" key="1">
    <source>
        <dbReference type="SAM" id="MobiDB-lite"/>
    </source>
</evidence>
<dbReference type="InterPro" id="IPR039844">
    <property type="entry name" value="URB1"/>
</dbReference>
<dbReference type="STRING" id="717646.M2MZB6"/>
<proteinExistence type="predicted"/>
<feature type="region of interest" description="Disordered" evidence="1">
    <location>
        <begin position="1"/>
        <end position="26"/>
    </location>
</feature>
<dbReference type="GO" id="GO:0000466">
    <property type="term" value="P:maturation of 5.8S rRNA from tricistronic rRNA transcript (SSU-rRNA, 5.8S rRNA, LSU-rRNA)"/>
    <property type="evidence" value="ECO:0007669"/>
    <property type="project" value="TreeGrafter"/>
</dbReference>
<dbReference type="Pfam" id="PF16201">
    <property type="entry name" value="NopRA1"/>
    <property type="match status" value="1"/>
</dbReference>
<dbReference type="RefSeq" id="XP_007681165.1">
    <property type="nucleotide sequence ID" value="XM_007682975.1"/>
</dbReference>
<organism evidence="5 6">
    <name type="scientific">Baudoinia panamericana (strain UAMH 10762)</name>
    <name type="common">Angels' share fungus</name>
    <name type="synonym">Baudoinia compniacensis (strain UAMH 10762)</name>
    <dbReference type="NCBI Taxonomy" id="717646"/>
    <lineage>
        <taxon>Eukaryota</taxon>
        <taxon>Fungi</taxon>
        <taxon>Dikarya</taxon>
        <taxon>Ascomycota</taxon>
        <taxon>Pezizomycotina</taxon>
        <taxon>Dothideomycetes</taxon>
        <taxon>Dothideomycetidae</taxon>
        <taxon>Mycosphaerellales</taxon>
        <taxon>Teratosphaeriaceae</taxon>
        <taxon>Baudoinia</taxon>
    </lineage>
</organism>
<dbReference type="Pfam" id="PF11707">
    <property type="entry name" value="Npa1"/>
    <property type="match status" value="1"/>
</dbReference>
<dbReference type="InterPro" id="IPR059018">
    <property type="entry name" value="HEAT_URB1"/>
</dbReference>
<dbReference type="GO" id="GO:0000463">
    <property type="term" value="P:maturation of LSU-rRNA from tricistronic rRNA transcript (SSU-rRNA, 5.8S rRNA, LSU-rRNA)"/>
    <property type="evidence" value="ECO:0007669"/>
    <property type="project" value="TreeGrafter"/>
</dbReference>
<evidence type="ECO:0000313" key="6">
    <source>
        <dbReference type="Proteomes" id="UP000011761"/>
    </source>
</evidence>
<dbReference type="GO" id="GO:0005730">
    <property type="term" value="C:nucleolus"/>
    <property type="evidence" value="ECO:0007669"/>
    <property type="project" value="TreeGrafter"/>
</dbReference>
<name>M2MZB6_BAUPA</name>
<evidence type="ECO:0000259" key="3">
    <source>
        <dbReference type="Pfam" id="PF16201"/>
    </source>
</evidence>
<accession>M2MZB6</accession>
<dbReference type="Proteomes" id="UP000011761">
    <property type="component" value="Unassembled WGS sequence"/>
</dbReference>
<dbReference type="OrthoDB" id="72892at2759"/>
<feature type="domain" description="URB1 N-terminal" evidence="2">
    <location>
        <begin position="103"/>
        <end position="444"/>
    </location>
</feature>
<feature type="compositionally biased region" description="Basic and acidic residues" evidence="1">
    <location>
        <begin position="1"/>
        <end position="22"/>
    </location>
</feature>
<keyword evidence="6" id="KW-1185">Reference proteome</keyword>
<feature type="domain" description="URB1 C-terminal" evidence="3">
    <location>
        <begin position="891"/>
        <end position="1090"/>
    </location>
</feature>
<dbReference type="HOGENOM" id="CLU_009575_0_0_1"/>
<gene>
    <name evidence="5" type="ORF">BAUCODRAFT_152069</name>
</gene>
<sequence length="1128" mass="127796">MAKRPHEDSEGARPPKRVKPEQTQRAPVVEEVQFARQLQEFLAFRQDGVQQLRNGIASFKAFLESILYHKNEDDRGRELSILREYLDSQKPSDPKNLEDRPFLSQLWQAWSFANQNNNDYLASAVSAVVTLLLRTLSSLLDFRDHGILLCRTVLQHQHLRLIRRCLDAPKHKDFVISPCLRLLIEVVSFDGGALSNEVYKRREQTFDTNQLRRNLSLVRTDVSDEDAKRRPSIRTLTLRYVLAHLKYLHVGGKIDILRSRPLCVSVFHNLPDDPSDIVNELLAVTEQHVLNDSELPKSAKATLLVQHNLERVVEVASRSRADHPSADRAFAWLKAVCTKSSYGALRPSGWYPAGTTAPDDTQANSGSLIDLGLDSLDFYDRHDRPEVRNPTLLGWAQTLRPHLDQRERELVTTCFEAAPELVAAYFDGKNMQLEPKLSNTWIGYASFLFEVIRLPTPAWFGNTEAEGFAELPPQTRIIIENILPRPLTQKILTRCLNQSSDLITFFAIRLLIIAFQKLSGILAAMREASTSANERKALWLEAEERLLTRFMERSPSMKDVVAALRKMPDDDQHAIQREAVTRLLRLYYEVTPVHALEEQFDGSAALTAALDRDGEQAEFSESKGLRGLELEHLLVMARHNPGMRWFGKHGGLQYSPIVSLLRIHMNAVQNSQIRRLLSHVLEAHDIIADDRELEALLASFLKMANGDAGYAAVWMFVDDCIARVSRQPVKYVDQLEEAISSHESGSQEQLMRGLESYESSNRGRSFPGLLAVAVVEQVAFVTEKPIIVAWAYRYMQFLRHGKETSVSLQALGLRVPHIRDGNVETPMNMEALLEDIRLQHPASNLQHDRTASTEAPTLPFTAPALESDDHPELLRWAQKDLGLAIEDGDIAALILCLCSKHTEVRRQAHIQLCLLFAQLRDASLDDAPQLSVLVGELVETFEQQCSPEEKPLPHLAGTFATRALKVLAEPTHCIYPKLNRYMNKNPEWRILRMPAHWLSNTMLSQPTEDDAYWKEVRWVVEWLVEGLRSPTDLDILRRSGTIQKVMALYSSPAAERLKWLRETVMEMLYRTTCIDGGSTTLITRLGVLAWLDMVGDGDGVAGLLKARILETAGKERVERWSGMSVEHL</sequence>
<dbReference type="OMA" id="RYITFKR"/>
<protein>
    <recommendedName>
        <fullName evidence="7">Nucleolar pre-ribosomal-associated protein 1 C-terminal domain-containing protein</fullName>
    </recommendedName>
</protein>
<dbReference type="PANTHER" id="PTHR13500">
    <property type="entry name" value="NUCLEOLAR PRERIBOSOMAL-ASSOCIATED PROTEIN 1"/>
    <property type="match status" value="1"/>
</dbReference>
<evidence type="ECO:0000259" key="4">
    <source>
        <dbReference type="Pfam" id="PF26140"/>
    </source>
</evidence>
<evidence type="ECO:0008006" key="7">
    <source>
        <dbReference type="Google" id="ProtNLM"/>
    </source>
</evidence>
<evidence type="ECO:0000259" key="2">
    <source>
        <dbReference type="Pfam" id="PF11707"/>
    </source>
</evidence>
<dbReference type="GeneID" id="19109187"/>
<feature type="domain" description="URB1 central HEAT repeat" evidence="4">
    <location>
        <begin position="640"/>
        <end position="811"/>
    </location>
</feature>
<dbReference type="SUPFAM" id="SSF48371">
    <property type="entry name" value="ARM repeat"/>
    <property type="match status" value="1"/>
</dbReference>
<dbReference type="PANTHER" id="PTHR13500:SF0">
    <property type="entry name" value="NUCLEOLAR PRE-RIBOSOMAL-ASSOCIATED PROTEIN 1"/>
    <property type="match status" value="1"/>
</dbReference>
<dbReference type="InterPro" id="IPR021714">
    <property type="entry name" value="URB1_N"/>
</dbReference>
<dbReference type="eggNOG" id="KOG1791">
    <property type="taxonomic scope" value="Eukaryota"/>
</dbReference>
<dbReference type="KEGG" id="bcom:BAUCODRAFT_152069"/>
<dbReference type="Pfam" id="PF26140">
    <property type="entry name" value="HEAT_URB1"/>
    <property type="match status" value="1"/>
</dbReference>
<evidence type="ECO:0000313" key="5">
    <source>
        <dbReference type="EMBL" id="EMC91675.1"/>
    </source>
</evidence>
<dbReference type="InterPro" id="IPR016024">
    <property type="entry name" value="ARM-type_fold"/>
</dbReference>
<dbReference type="InterPro" id="IPR032436">
    <property type="entry name" value="URB1_C"/>
</dbReference>